<dbReference type="Gene3D" id="2.60.40.650">
    <property type="match status" value="1"/>
</dbReference>
<feature type="transmembrane region" description="Helical" evidence="2">
    <location>
        <begin position="96"/>
        <end position="115"/>
    </location>
</feature>
<evidence type="ECO:0000313" key="5">
    <source>
        <dbReference type="EMBL" id="RJL24559.1"/>
    </source>
</evidence>
<organism evidence="5 6">
    <name type="scientific">Bailinhaonella thermotolerans</name>
    <dbReference type="NCBI Taxonomy" id="1070861"/>
    <lineage>
        <taxon>Bacteria</taxon>
        <taxon>Bacillati</taxon>
        <taxon>Actinomycetota</taxon>
        <taxon>Actinomycetes</taxon>
        <taxon>Streptosporangiales</taxon>
        <taxon>Streptosporangiaceae</taxon>
        <taxon>Bailinhaonella</taxon>
    </lineage>
</organism>
<evidence type="ECO:0000313" key="6">
    <source>
        <dbReference type="Proteomes" id="UP000265768"/>
    </source>
</evidence>
<dbReference type="Pfam" id="PF03404">
    <property type="entry name" value="Mo-co_dimer"/>
    <property type="match status" value="1"/>
</dbReference>
<name>A0A3A4A961_9ACTN</name>
<dbReference type="PANTHER" id="PTHR19372:SF7">
    <property type="entry name" value="SULFITE OXIDASE, MITOCHONDRIAL"/>
    <property type="match status" value="1"/>
</dbReference>
<sequence length="549" mass="57624">MSTRGSGRAWAALLGVVTGAVAIGVAQLAAGLLEPRAFPVLAVGDAVVDATPAPVKDWAIATFGVYDKIVLITGILLILAAIAAALGVLAARRLLYGYLGLAVFAVIGVVAALSRPDADPLYPFPTLAGIAAAALALRILIPRAAPRPPAVRHEPRPAGGSPEPTGTRDERHAHVAPDDPAPAVRHERAAAGGGVNRRGVLVGAVAGLGVAGVSGALGRALAGRLEVGAARSEVALPRAAVPAKALPAGADLRVPGLSPFVTPNQSFYRIDTALIVPQVAPGEWRLRVHGLVDRPLELTYADLLRRPMTEADVTLACVSNEVGGDLIGNARWLGAPLADLLREAGVRPGADMLLSTSADGWTCGTPVETVLDGRNALLAVAMNGEALPVRHGFPVRQVVPGLYGYVSATKWVVDIKVTRFAEDQAYWTPRGWAERAPIKTQSRIDVPRHDAKVKAGRVAVAGVAWAQHRGVDAVEVRIDGGEWRVARLAETPGPDTWRQWTLDWDAAPGRHRIEVRATDVTGHTQPQRRTKPAPDGAEGWHTITVDVTP</sequence>
<dbReference type="SUPFAM" id="SSF81296">
    <property type="entry name" value="E set domains"/>
    <property type="match status" value="1"/>
</dbReference>
<accession>A0A3A4A961</accession>
<dbReference type="InterPro" id="IPR000572">
    <property type="entry name" value="OxRdtase_Mopterin-bd_dom"/>
</dbReference>
<protein>
    <submittedName>
        <fullName evidence="5">Oxidoreductase</fullName>
    </submittedName>
</protein>
<dbReference type="Gene3D" id="3.90.420.10">
    <property type="entry name" value="Oxidoreductase, molybdopterin-binding domain"/>
    <property type="match status" value="1"/>
</dbReference>
<dbReference type="OrthoDB" id="9795587at2"/>
<feature type="transmembrane region" description="Helical" evidence="2">
    <location>
        <begin position="69"/>
        <end position="89"/>
    </location>
</feature>
<dbReference type="GO" id="GO:0043546">
    <property type="term" value="F:molybdopterin cofactor binding"/>
    <property type="evidence" value="ECO:0007669"/>
    <property type="project" value="TreeGrafter"/>
</dbReference>
<dbReference type="InterPro" id="IPR005066">
    <property type="entry name" value="MoCF_OxRdtse_dimer"/>
</dbReference>
<dbReference type="GO" id="GO:0020037">
    <property type="term" value="F:heme binding"/>
    <property type="evidence" value="ECO:0007669"/>
    <property type="project" value="TreeGrafter"/>
</dbReference>
<dbReference type="SUPFAM" id="SSF56524">
    <property type="entry name" value="Oxidoreductase molybdopterin-binding domain"/>
    <property type="match status" value="1"/>
</dbReference>
<keyword evidence="2" id="KW-1133">Transmembrane helix</keyword>
<dbReference type="GO" id="GO:0008482">
    <property type="term" value="F:sulfite oxidase activity"/>
    <property type="evidence" value="ECO:0007669"/>
    <property type="project" value="TreeGrafter"/>
</dbReference>
<dbReference type="RefSeq" id="WP_119929936.1">
    <property type="nucleotide sequence ID" value="NZ_QZEY01000015.1"/>
</dbReference>
<dbReference type="Pfam" id="PF00174">
    <property type="entry name" value="Oxidored_molyb"/>
    <property type="match status" value="1"/>
</dbReference>
<feature type="compositionally biased region" description="Basic and acidic residues" evidence="1">
    <location>
        <begin position="166"/>
        <end position="177"/>
    </location>
</feature>
<dbReference type="GO" id="GO:0006790">
    <property type="term" value="P:sulfur compound metabolic process"/>
    <property type="evidence" value="ECO:0007669"/>
    <property type="project" value="TreeGrafter"/>
</dbReference>
<keyword evidence="2" id="KW-0812">Transmembrane</keyword>
<feature type="region of interest" description="Disordered" evidence="1">
    <location>
        <begin position="520"/>
        <end position="549"/>
    </location>
</feature>
<dbReference type="Proteomes" id="UP000265768">
    <property type="component" value="Unassembled WGS sequence"/>
</dbReference>
<feature type="transmembrane region" description="Helical" evidence="2">
    <location>
        <begin position="121"/>
        <end position="141"/>
    </location>
</feature>
<reference evidence="5 6" key="1">
    <citation type="submission" date="2018-09" db="EMBL/GenBank/DDBJ databases">
        <title>YIM 75507 draft genome.</title>
        <authorList>
            <person name="Tang S."/>
            <person name="Feng Y."/>
        </authorList>
    </citation>
    <scope>NUCLEOTIDE SEQUENCE [LARGE SCALE GENOMIC DNA]</scope>
    <source>
        <strain evidence="5 6">YIM 75507</strain>
    </source>
</reference>
<feature type="transmembrane region" description="Helical" evidence="2">
    <location>
        <begin position="12"/>
        <end position="33"/>
    </location>
</feature>
<keyword evidence="6" id="KW-1185">Reference proteome</keyword>
<dbReference type="InterPro" id="IPR014756">
    <property type="entry name" value="Ig_E-set"/>
</dbReference>
<feature type="region of interest" description="Disordered" evidence="1">
    <location>
        <begin position="147"/>
        <end position="181"/>
    </location>
</feature>
<dbReference type="InterPro" id="IPR036374">
    <property type="entry name" value="OxRdtase_Mopterin-bd_sf"/>
</dbReference>
<dbReference type="AlphaFoldDB" id="A0A3A4A961"/>
<gene>
    <name evidence="5" type="ORF">D5H75_30070</name>
</gene>
<evidence type="ECO:0000259" key="4">
    <source>
        <dbReference type="Pfam" id="PF03404"/>
    </source>
</evidence>
<evidence type="ECO:0000256" key="1">
    <source>
        <dbReference type="SAM" id="MobiDB-lite"/>
    </source>
</evidence>
<dbReference type="PANTHER" id="PTHR19372">
    <property type="entry name" value="SULFITE REDUCTASE"/>
    <property type="match status" value="1"/>
</dbReference>
<dbReference type="EMBL" id="QZEY01000015">
    <property type="protein sequence ID" value="RJL24559.1"/>
    <property type="molecule type" value="Genomic_DNA"/>
</dbReference>
<comment type="caution">
    <text evidence="5">The sequence shown here is derived from an EMBL/GenBank/DDBJ whole genome shotgun (WGS) entry which is preliminary data.</text>
</comment>
<keyword evidence="2" id="KW-0472">Membrane</keyword>
<feature type="domain" description="Oxidoreductase molybdopterin-binding" evidence="3">
    <location>
        <begin position="275"/>
        <end position="424"/>
    </location>
</feature>
<evidence type="ECO:0000256" key="2">
    <source>
        <dbReference type="SAM" id="Phobius"/>
    </source>
</evidence>
<dbReference type="GO" id="GO:0030151">
    <property type="term" value="F:molybdenum ion binding"/>
    <property type="evidence" value="ECO:0007669"/>
    <property type="project" value="InterPro"/>
</dbReference>
<proteinExistence type="predicted"/>
<feature type="domain" description="Moybdenum cofactor oxidoreductase dimerisation" evidence="4">
    <location>
        <begin position="439"/>
        <end position="530"/>
    </location>
</feature>
<evidence type="ECO:0000259" key="3">
    <source>
        <dbReference type="Pfam" id="PF00174"/>
    </source>
</evidence>